<dbReference type="AlphaFoldDB" id="A0A0F9EY54"/>
<reference evidence="1" key="1">
    <citation type="journal article" date="2015" name="Nature">
        <title>Complex archaea that bridge the gap between prokaryotes and eukaryotes.</title>
        <authorList>
            <person name="Spang A."/>
            <person name="Saw J.H."/>
            <person name="Jorgensen S.L."/>
            <person name="Zaremba-Niedzwiedzka K."/>
            <person name="Martijn J."/>
            <person name="Lind A.E."/>
            <person name="van Eijk R."/>
            <person name="Schleper C."/>
            <person name="Guy L."/>
            <person name="Ettema T.J."/>
        </authorList>
    </citation>
    <scope>NUCLEOTIDE SEQUENCE</scope>
</reference>
<proteinExistence type="predicted"/>
<protein>
    <submittedName>
        <fullName evidence="1">Uncharacterized protein</fullName>
    </submittedName>
</protein>
<dbReference type="EMBL" id="LAZR01025665">
    <property type="protein sequence ID" value="KKL71186.1"/>
    <property type="molecule type" value="Genomic_DNA"/>
</dbReference>
<comment type="caution">
    <text evidence="1">The sequence shown here is derived from an EMBL/GenBank/DDBJ whole genome shotgun (WGS) entry which is preliminary data.</text>
</comment>
<name>A0A0F9EY54_9ZZZZ</name>
<gene>
    <name evidence="1" type="ORF">LCGC14_2097420</name>
</gene>
<evidence type="ECO:0000313" key="1">
    <source>
        <dbReference type="EMBL" id="KKL71186.1"/>
    </source>
</evidence>
<sequence>MWYLINEFASNRICTCGHHHDWHQGGVCVVAPPCECQGFVDRPSAELPPG</sequence>
<organism evidence="1">
    <name type="scientific">marine sediment metagenome</name>
    <dbReference type="NCBI Taxonomy" id="412755"/>
    <lineage>
        <taxon>unclassified sequences</taxon>
        <taxon>metagenomes</taxon>
        <taxon>ecological metagenomes</taxon>
    </lineage>
</organism>
<accession>A0A0F9EY54</accession>